<dbReference type="PANTHER" id="PTHR43214">
    <property type="entry name" value="TWO-COMPONENT RESPONSE REGULATOR"/>
    <property type="match status" value="1"/>
</dbReference>
<dbReference type="Pfam" id="PF00196">
    <property type="entry name" value="GerE"/>
    <property type="match status" value="1"/>
</dbReference>
<evidence type="ECO:0000259" key="5">
    <source>
        <dbReference type="PROSITE" id="PS50110"/>
    </source>
</evidence>
<feature type="modified residue" description="4-aspartylphosphate" evidence="3">
    <location>
        <position position="54"/>
    </location>
</feature>
<sequence length="217" mass="24961">MLKIAIADDHQLFRKSLILLVNSYEEMEVVIEASNGEELLEELKITEVDIVLIDLQMPIMDGFATIPEINKNYQKVKILVLTLLNDMVTIKKIMELGVQGYFTKNTNPQELKKAILKLSNDGFHFEKKLASIIENVVNASNKKPSISINFTEREMEVLILTTKEYCGTEIAQRMNISPRTVEKHKRNLMDKTDSRNFIGVIIYAFLHKQLSFNELKD</sequence>
<accession>A0ABU1K4W9</accession>
<keyword evidence="2 6" id="KW-0238">DNA-binding</keyword>
<keyword evidence="1 3" id="KW-0597">Phosphoprotein</keyword>
<dbReference type="GO" id="GO:0003677">
    <property type="term" value="F:DNA binding"/>
    <property type="evidence" value="ECO:0007669"/>
    <property type="project" value="UniProtKB-KW"/>
</dbReference>
<protein>
    <submittedName>
        <fullName evidence="6">DNA-binding NarL/FixJ family response regulator</fullName>
    </submittedName>
</protein>
<dbReference type="PROSITE" id="PS50110">
    <property type="entry name" value="RESPONSE_REGULATORY"/>
    <property type="match status" value="1"/>
</dbReference>
<dbReference type="InterPro" id="IPR011006">
    <property type="entry name" value="CheY-like_superfamily"/>
</dbReference>
<dbReference type="InterPro" id="IPR058245">
    <property type="entry name" value="NreC/VraR/RcsB-like_REC"/>
</dbReference>
<dbReference type="PANTHER" id="PTHR43214:SF17">
    <property type="entry name" value="TRANSCRIPTIONAL REGULATORY PROTEIN RCSB"/>
    <property type="match status" value="1"/>
</dbReference>
<dbReference type="Proteomes" id="UP001257659">
    <property type="component" value="Unassembled WGS sequence"/>
</dbReference>
<dbReference type="PROSITE" id="PS50043">
    <property type="entry name" value="HTH_LUXR_2"/>
    <property type="match status" value="1"/>
</dbReference>
<dbReference type="SUPFAM" id="SSF46894">
    <property type="entry name" value="C-terminal effector domain of the bipartite response regulators"/>
    <property type="match status" value="1"/>
</dbReference>
<dbReference type="InterPro" id="IPR001789">
    <property type="entry name" value="Sig_transdc_resp-reg_receiver"/>
</dbReference>
<evidence type="ECO:0000256" key="1">
    <source>
        <dbReference type="ARBA" id="ARBA00022553"/>
    </source>
</evidence>
<proteinExistence type="predicted"/>
<dbReference type="CDD" id="cd17535">
    <property type="entry name" value="REC_NarL-like"/>
    <property type="match status" value="1"/>
</dbReference>
<keyword evidence="7" id="KW-1185">Reference proteome</keyword>
<dbReference type="SMART" id="SM00421">
    <property type="entry name" value="HTH_LUXR"/>
    <property type="match status" value="1"/>
</dbReference>
<dbReference type="Pfam" id="PF00072">
    <property type="entry name" value="Response_reg"/>
    <property type="match status" value="1"/>
</dbReference>
<dbReference type="InterPro" id="IPR016032">
    <property type="entry name" value="Sig_transdc_resp-reg_C-effctor"/>
</dbReference>
<gene>
    <name evidence="6" type="ORF">GGR31_001290</name>
</gene>
<evidence type="ECO:0000256" key="2">
    <source>
        <dbReference type="ARBA" id="ARBA00023125"/>
    </source>
</evidence>
<organism evidence="6 7">
    <name type="scientific">Mesonia maritima</name>
    <dbReference type="NCBI Taxonomy" id="1793873"/>
    <lineage>
        <taxon>Bacteria</taxon>
        <taxon>Pseudomonadati</taxon>
        <taxon>Bacteroidota</taxon>
        <taxon>Flavobacteriia</taxon>
        <taxon>Flavobacteriales</taxon>
        <taxon>Flavobacteriaceae</taxon>
        <taxon>Mesonia</taxon>
    </lineage>
</organism>
<dbReference type="InterPro" id="IPR039420">
    <property type="entry name" value="WalR-like"/>
</dbReference>
<dbReference type="EMBL" id="JAVDQA010000002">
    <property type="protein sequence ID" value="MDR6300659.1"/>
    <property type="molecule type" value="Genomic_DNA"/>
</dbReference>
<evidence type="ECO:0000313" key="7">
    <source>
        <dbReference type="Proteomes" id="UP001257659"/>
    </source>
</evidence>
<evidence type="ECO:0000313" key="6">
    <source>
        <dbReference type="EMBL" id="MDR6300659.1"/>
    </source>
</evidence>
<dbReference type="RefSeq" id="WP_309727555.1">
    <property type="nucleotide sequence ID" value="NZ_JAVDQA010000002.1"/>
</dbReference>
<dbReference type="CDD" id="cd06170">
    <property type="entry name" value="LuxR_C_like"/>
    <property type="match status" value="1"/>
</dbReference>
<evidence type="ECO:0000259" key="4">
    <source>
        <dbReference type="PROSITE" id="PS50043"/>
    </source>
</evidence>
<dbReference type="Gene3D" id="3.40.50.2300">
    <property type="match status" value="1"/>
</dbReference>
<feature type="domain" description="HTH luxR-type" evidence="4">
    <location>
        <begin position="143"/>
        <end position="208"/>
    </location>
</feature>
<dbReference type="SUPFAM" id="SSF52172">
    <property type="entry name" value="CheY-like"/>
    <property type="match status" value="1"/>
</dbReference>
<name>A0ABU1K4W9_9FLAO</name>
<dbReference type="PRINTS" id="PR00038">
    <property type="entry name" value="HTHLUXR"/>
</dbReference>
<comment type="caution">
    <text evidence="6">The sequence shown here is derived from an EMBL/GenBank/DDBJ whole genome shotgun (WGS) entry which is preliminary data.</text>
</comment>
<evidence type="ECO:0000256" key="3">
    <source>
        <dbReference type="PROSITE-ProRule" id="PRU00169"/>
    </source>
</evidence>
<dbReference type="SMART" id="SM00448">
    <property type="entry name" value="REC"/>
    <property type="match status" value="1"/>
</dbReference>
<reference evidence="6 7" key="1">
    <citation type="submission" date="2023-07" db="EMBL/GenBank/DDBJ databases">
        <title>Genomic Encyclopedia of Type Strains, Phase IV (KMG-IV): sequencing the most valuable type-strain genomes for metagenomic binning, comparative biology and taxonomic classification.</title>
        <authorList>
            <person name="Goeker M."/>
        </authorList>
    </citation>
    <scope>NUCLEOTIDE SEQUENCE [LARGE SCALE GENOMIC DNA]</scope>
    <source>
        <strain evidence="6 7">DSM 102814</strain>
    </source>
</reference>
<feature type="domain" description="Response regulatory" evidence="5">
    <location>
        <begin position="3"/>
        <end position="119"/>
    </location>
</feature>
<dbReference type="InterPro" id="IPR000792">
    <property type="entry name" value="Tscrpt_reg_LuxR_C"/>
</dbReference>